<dbReference type="InterPro" id="IPR020084">
    <property type="entry name" value="NUDIX_hydrolase_CS"/>
</dbReference>
<dbReference type="Pfam" id="PF00293">
    <property type="entry name" value="NUDIX"/>
    <property type="match status" value="1"/>
</dbReference>
<dbReference type="PROSITE" id="PS00893">
    <property type="entry name" value="NUDIX_BOX"/>
    <property type="match status" value="1"/>
</dbReference>
<accession>X1L8E9</accession>
<organism evidence="3">
    <name type="scientific">marine sediment metagenome</name>
    <dbReference type="NCBI Taxonomy" id="412755"/>
    <lineage>
        <taxon>unclassified sequences</taxon>
        <taxon>metagenomes</taxon>
        <taxon>ecological metagenomes</taxon>
    </lineage>
</organism>
<name>X1L8E9_9ZZZZ</name>
<dbReference type="GO" id="GO:0016787">
    <property type="term" value="F:hydrolase activity"/>
    <property type="evidence" value="ECO:0007669"/>
    <property type="project" value="UniProtKB-KW"/>
</dbReference>
<dbReference type="SUPFAM" id="SSF55811">
    <property type="entry name" value="Nudix"/>
    <property type="match status" value="1"/>
</dbReference>
<comment type="caution">
    <text evidence="3">The sequence shown here is derived from an EMBL/GenBank/DDBJ whole genome shotgun (WGS) entry which is preliminary data.</text>
</comment>
<dbReference type="PROSITE" id="PS51462">
    <property type="entry name" value="NUDIX"/>
    <property type="match status" value="1"/>
</dbReference>
<dbReference type="PANTHER" id="PTHR43736:SF1">
    <property type="entry name" value="DIHYDRONEOPTERIN TRIPHOSPHATE DIPHOSPHATASE"/>
    <property type="match status" value="1"/>
</dbReference>
<dbReference type="PRINTS" id="PR00502">
    <property type="entry name" value="NUDIXFAMILY"/>
</dbReference>
<reference evidence="3" key="1">
    <citation type="journal article" date="2014" name="Front. Microbiol.">
        <title>High frequency of phylogenetically diverse reductive dehalogenase-homologous genes in deep subseafloor sedimentary metagenomes.</title>
        <authorList>
            <person name="Kawai M."/>
            <person name="Futagami T."/>
            <person name="Toyoda A."/>
            <person name="Takaki Y."/>
            <person name="Nishi S."/>
            <person name="Hori S."/>
            <person name="Arai W."/>
            <person name="Tsubouchi T."/>
            <person name="Morono Y."/>
            <person name="Uchiyama I."/>
            <person name="Ito T."/>
            <person name="Fujiyama A."/>
            <person name="Inagaki F."/>
            <person name="Takami H."/>
        </authorList>
    </citation>
    <scope>NUCLEOTIDE SEQUENCE</scope>
    <source>
        <strain evidence="3">Expedition CK06-06</strain>
    </source>
</reference>
<dbReference type="PANTHER" id="PTHR43736">
    <property type="entry name" value="ADP-RIBOSE PYROPHOSPHATASE"/>
    <property type="match status" value="1"/>
</dbReference>
<dbReference type="InterPro" id="IPR020476">
    <property type="entry name" value="Nudix_hydrolase"/>
</dbReference>
<dbReference type="CDD" id="cd18873">
    <property type="entry name" value="NUDIX_NadM_like"/>
    <property type="match status" value="1"/>
</dbReference>
<feature type="domain" description="Nudix hydrolase" evidence="2">
    <location>
        <begin position="1"/>
        <end position="125"/>
    </location>
</feature>
<evidence type="ECO:0000313" key="3">
    <source>
        <dbReference type="EMBL" id="GAI02146.1"/>
    </source>
</evidence>
<evidence type="ECO:0000256" key="1">
    <source>
        <dbReference type="ARBA" id="ARBA00022801"/>
    </source>
</evidence>
<evidence type="ECO:0000259" key="2">
    <source>
        <dbReference type="PROSITE" id="PS51462"/>
    </source>
</evidence>
<dbReference type="AlphaFoldDB" id="X1L8E9"/>
<gene>
    <name evidence="3" type="ORF">S06H3_05475</name>
</gene>
<sequence length="125" mass="14030">MLVVDIIIRVPGGLVLIKRRNKPFKGRWALPGGFVRYGERIEDAAAREAVEETGLKVKLGKLVGVYSDPKRDPRGHVVSACYLARRAGGRLRASSDAQEARIFKHIPWRKLAFDHARILKDAGFR</sequence>
<protein>
    <recommendedName>
        <fullName evidence="2">Nudix hydrolase domain-containing protein</fullName>
    </recommendedName>
</protein>
<dbReference type="InterPro" id="IPR015797">
    <property type="entry name" value="NUDIX_hydrolase-like_dom_sf"/>
</dbReference>
<keyword evidence="1" id="KW-0378">Hydrolase</keyword>
<proteinExistence type="predicted"/>
<dbReference type="EMBL" id="BARV01002033">
    <property type="protein sequence ID" value="GAI02146.1"/>
    <property type="molecule type" value="Genomic_DNA"/>
</dbReference>
<dbReference type="InterPro" id="IPR000086">
    <property type="entry name" value="NUDIX_hydrolase_dom"/>
</dbReference>
<dbReference type="Gene3D" id="3.90.79.10">
    <property type="entry name" value="Nucleoside Triphosphate Pyrophosphohydrolase"/>
    <property type="match status" value="1"/>
</dbReference>